<proteinExistence type="predicted"/>
<accession>A0ABR7D3E2</accession>
<dbReference type="PROSITE" id="PS51257">
    <property type="entry name" value="PROKAR_LIPOPROTEIN"/>
    <property type="match status" value="1"/>
</dbReference>
<dbReference type="EMBL" id="JACOOH010000007">
    <property type="protein sequence ID" value="MBC5622476.1"/>
    <property type="molecule type" value="Genomic_DNA"/>
</dbReference>
<sequence length="451" mass="48405">MRKEVKHFGMSAKAILMVMVVFGTLFTSCYTKDDIPVVQVPEEVPNKYIIEGTIVANTNGVLETLKGVTVTSDKNGVVSSGDANFIVTVGSPDTYTLSLSKTGYDPISYKVVVPSAGDKITGQLISVNVQLTMYRENTSNPGTGEVGVDGGNVVNGNGTLTIPAGALTANTTITMSVNDDVKQAVEVTGSQEVAAQFLLGEFGPGGTKFLAPVDWSVAYDALSDFYLANTQLQYRANNNAGDWTVMTDGIVYDNDNDNDKYNVSLTHFSQYRMVYLASGMTLDAVTETLPAIATILNTNPSPASISEIPYKKYEGAELTLGDGWNNITNASDQQQIEELVKNAVMAKVNVSEFKASIGEPVAANYVLRDPITLPYDYHLLSKGEQSMDYYVFTFKVYKKADNAAVELKVNVKVAGKVSIFVEMDYCGAHHTHGSCGHVYHGGAGGGMVIGD</sequence>
<reference evidence="1 2" key="1">
    <citation type="submission" date="2020-08" db="EMBL/GenBank/DDBJ databases">
        <title>Genome public.</title>
        <authorList>
            <person name="Liu C."/>
            <person name="Sun Q."/>
        </authorList>
    </citation>
    <scope>NUCLEOTIDE SEQUENCE [LARGE SCALE GENOMIC DNA]</scope>
    <source>
        <strain evidence="1 2">NSJ-56</strain>
    </source>
</reference>
<dbReference type="RefSeq" id="WP_186977208.1">
    <property type="nucleotide sequence ID" value="NZ_JACOOH010000007.1"/>
</dbReference>
<dbReference type="Proteomes" id="UP000646484">
    <property type="component" value="Unassembled WGS sequence"/>
</dbReference>
<keyword evidence="2" id="KW-1185">Reference proteome</keyword>
<organism evidence="1 2">
    <name type="scientific">Butyricimonas hominis</name>
    <dbReference type="NCBI Taxonomy" id="2763032"/>
    <lineage>
        <taxon>Bacteria</taxon>
        <taxon>Pseudomonadati</taxon>
        <taxon>Bacteroidota</taxon>
        <taxon>Bacteroidia</taxon>
        <taxon>Bacteroidales</taxon>
        <taxon>Odoribacteraceae</taxon>
        <taxon>Butyricimonas</taxon>
    </lineage>
</organism>
<evidence type="ECO:0000313" key="1">
    <source>
        <dbReference type="EMBL" id="MBC5622476.1"/>
    </source>
</evidence>
<gene>
    <name evidence="1" type="ORF">H8S64_15370</name>
</gene>
<evidence type="ECO:0000313" key="2">
    <source>
        <dbReference type="Proteomes" id="UP000646484"/>
    </source>
</evidence>
<name>A0ABR7D3E2_9BACT</name>
<dbReference type="Gene3D" id="2.60.220.30">
    <property type="match status" value="1"/>
</dbReference>
<comment type="caution">
    <text evidence="1">The sequence shown here is derived from an EMBL/GenBank/DDBJ whole genome shotgun (WGS) entry which is preliminary data.</text>
</comment>
<evidence type="ECO:0008006" key="3">
    <source>
        <dbReference type="Google" id="ProtNLM"/>
    </source>
</evidence>
<protein>
    <recommendedName>
        <fullName evidence="3">Carboxypeptidase regulatory-like domain-containing protein</fullName>
    </recommendedName>
</protein>